<dbReference type="AlphaFoldDB" id="A0A0S2JXC0"/>
<evidence type="ECO:0000313" key="3">
    <source>
        <dbReference type="EMBL" id="ALO40637.1"/>
    </source>
</evidence>
<dbReference type="EMBL" id="CP013187">
    <property type="protein sequence ID" value="ALO40637.1"/>
    <property type="molecule type" value="Genomic_DNA"/>
</dbReference>
<organism evidence="3 4">
    <name type="scientific">Pseudoalteromonas phenolica</name>
    <dbReference type="NCBI Taxonomy" id="161398"/>
    <lineage>
        <taxon>Bacteria</taxon>
        <taxon>Pseudomonadati</taxon>
        <taxon>Pseudomonadota</taxon>
        <taxon>Gammaproteobacteria</taxon>
        <taxon>Alteromonadales</taxon>
        <taxon>Pseudoalteromonadaceae</taxon>
        <taxon>Pseudoalteromonas</taxon>
    </lineage>
</organism>
<feature type="signal peptide" evidence="1">
    <location>
        <begin position="1"/>
        <end position="22"/>
    </location>
</feature>
<evidence type="ECO:0000259" key="2">
    <source>
        <dbReference type="Pfam" id="PF00149"/>
    </source>
</evidence>
<feature type="domain" description="Calcineurin-like phosphoesterase" evidence="2">
    <location>
        <begin position="96"/>
        <end position="312"/>
    </location>
</feature>
<dbReference type="Proteomes" id="UP000061457">
    <property type="component" value="Chromosome I"/>
</dbReference>
<dbReference type="OrthoDB" id="9801228at2"/>
<proteinExistence type="predicted"/>
<accession>A0A0S2JXC0</accession>
<dbReference type="Gene3D" id="3.60.21.10">
    <property type="match status" value="1"/>
</dbReference>
<dbReference type="PANTHER" id="PTHR46546">
    <property type="entry name" value="SHEWANELLA-LIKE PROTEIN PHOSPHATASE 1"/>
    <property type="match status" value="1"/>
</dbReference>
<gene>
    <name evidence="3" type="ORF">PP2015_109</name>
</gene>
<dbReference type="Pfam" id="PF00149">
    <property type="entry name" value="Metallophos"/>
    <property type="match status" value="1"/>
</dbReference>
<dbReference type="PANTHER" id="PTHR46546:SF4">
    <property type="entry name" value="SHEWANELLA-LIKE PROTEIN PHOSPHATASE 1"/>
    <property type="match status" value="1"/>
</dbReference>
<sequence length="362" mass="41076">MITSRFRITLCASLIFASQISAAESTSKEVISDGPYIDVHASALTVNWICNDQVKRKQVNLEGVSLPYGFTDCGLTANTSQLTFDKQLIEFQGVKRVAALSDLHGQYDLMLTLLKNNGIINAQNQWAFGDGHFVITGDIFDRGDKVTEILWFIHDLEKQAEQAGGKIHLLLGNHEVMVLNGDLRYLHPKYVKAEKLLETPFDQLFNQDTILGRWLRSKPVLVKINDHLYAHGGFHPQLAEDKVTLDTINKTFKSHLVEKELPKKREGFARYLHKTHGPIWYRGYFKDDGATAEELDLLLKHFDVNHIVVGHTSQKKIETRFKGKVIAIDSSIKRGKYGEVLFIENGKHERGTLEGKRKPLMK</sequence>
<name>A0A0S2JXC0_9GAMM</name>
<dbReference type="STRING" id="161398.PP2015_109"/>
<evidence type="ECO:0000256" key="1">
    <source>
        <dbReference type="SAM" id="SignalP"/>
    </source>
</evidence>
<keyword evidence="4" id="KW-1185">Reference proteome</keyword>
<dbReference type="InterPro" id="IPR029052">
    <property type="entry name" value="Metallo-depent_PP-like"/>
</dbReference>
<dbReference type="SUPFAM" id="SSF56300">
    <property type="entry name" value="Metallo-dependent phosphatases"/>
    <property type="match status" value="1"/>
</dbReference>
<dbReference type="GO" id="GO:0016787">
    <property type="term" value="F:hydrolase activity"/>
    <property type="evidence" value="ECO:0007669"/>
    <property type="project" value="InterPro"/>
</dbReference>
<evidence type="ECO:0000313" key="4">
    <source>
        <dbReference type="Proteomes" id="UP000061457"/>
    </source>
</evidence>
<dbReference type="RefSeq" id="WP_058028431.1">
    <property type="nucleotide sequence ID" value="NZ_CP013187.1"/>
</dbReference>
<dbReference type="KEGG" id="pphe:PP2015_109"/>
<reference evidence="4" key="1">
    <citation type="submission" date="2015-11" db="EMBL/GenBank/DDBJ databases">
        <authorList>
            <person name="Kim K.M."/>
        </authorList>
    </citation>
    <scope>NUCLEOTIDE SEQUENCE [LARGE SCALE GENOMIC DNA]</scope>
    <source>
        <strain evidence="4">KCTC 12086</strain>
    </source>
</reference>
<keyword evidence="1" id="KW-0732">Signal</keyword>
<protein>
    <submittedName>
        <fullName evidence="3">Protein-tyrosine-phosphatase</fullName>
    </submittedName>
</protein>
<dbReference type="PATRIC" id="fig|161398.10.peg.112"/>
<dbReference type="InterPro" id="IPR004843">
    <property type="entry name" value="Calcineurin-like_PHP"/>
</dbReference>
<feature type="chain" id="PRO_5006600830" evidence="1">
    <location>
        <begin position="23"/>
        <end position="362"/>
    </location>
</feature>